<evidence type="ECO:0000256" key="4">
    <source>
        <dbReference type="ARBA" id="ARBA00023089"/>
    </source>
</evidence>
<evidence type="ECO:0000256" key="6">
    <source>
        <dbReference type="SAM" id="Coils"/>
    </source>
</evidence>
<dbReference type="Gramene" id="Kaladp0009s0015.1.v1.1">
    <property type="protein sequence ID" value="Kaladp0009s0015.1.v1.1"/>
    <property type="gene ID" value="Kaladp0009s0015.v1.1"/>
</dbReference>
<dbReference type="GO" id="GO:0030154">
    <property type="term" value="P:cell differentiation"/>
    <property type="evidence" value="ECO:0007669"/>
    <property type="project" value="UniProtKB-KW"/>
</dbReference>
<feature type="region of interest" description="Disordered" evidence="7">
    <location>
        <begin position="516"/>
        <end position="582"/>
    </location>
</feature>
<feature type="region of interest" description="Disordered" evidence="7">
    <location>
        <begin position="620"/>
        <end position="663"/>
    </location>
</feature>
<keyword evidence="2 5" id="KW-0217">Developmental protein</keyword>
<reference evidence="8" key="1">
    <citation type="submission" date="2021-01" db="UniProtKB">
        <authorList>
            <consortium name="EnsemblPlants"/>
        </authorList>
    </citation>
    <scope>IDENTIFICATION</scope>
</reference>
<comment type="similarity">
    <text evidence="1 5">Belongs to the Frigida family.</text>
</comment>
<dbReference type="AlphaFoldDB" id="A0A7N0RE41"/>
<evidence type="ECO:0000256" key="1">
    <source>
        <dbReference type="ARBA" id="ARBA00008956"/>
    </source>
</evidence>
<organism evidence="8 9">
    <name type="scientific">Kalanchoe fedtschenkoi</name>
    <name type="common">Lavender scallops</name>
    <name type="synonym">South American air plant</name>
    <dbReference type="NCBI Taxonomy" id="63787"/>
    <lineage>
        <taxon>Eukaryota</taxon>
        <taxon>Viridiplantae</taxon>
        <taxon>Streptophyta</taxon>
        <taxon>Embryophyta</taxon>
        <taxon>Tracheophyta</taxon>
        <taxon>Spermatophyta</taxon>
        <taxon>Magnoliopsida</taxon>
        <taxon>eudicotyledons</taxon>
        <taxon>Gunneridae</taxon>
        <taxon>Pentapetalae</taxon>
        <taxon>Saxifragales</taxon>
        <taxon>Crassulaceae</taxon>
        <taxon>Kalanchoe</taxon>
    </lineage>
</organism>
<accession>A0A7N0RE41</accession>
<dbReference type="PANTHER" id="PTHR31791">
    <property type="entry name" value="FRIGIDA-LIKE PROTEIN 3-RELATED"/>
    <property type="match status" value="1"/>
</dbReference>
<dbReference type="PANTHER" id="PTHR31791:SF70">
    <property type="entry name" value="FRIGIDA-LIKE PROTEIN"/>
    <property type="match status" value="1"/>
</dbReference>
<evidence type="ECO:0000313" key="9">
    <source>
        <dbReference type="Proteomes" id="UP000594263"/>
    </source>
</evidence>
<dbReference type="Proteomes" id="UP000594263">
    <property type="component" value="Unplaced"/>
</dbReference>
<dbReference type="Pfam" id="PF07899">
    <property type="entry name" value="Frigida"/>
    <property type="match status" value="1"/>
</dbReference>
<protein>
    <recommendedName>
        <fullName evidence="5">FRIGIDA-like protein</fullName>
    </recommendedName>
</protein>
<dbReference type="OMA" id="MEEPNCK"/>
<keyword evidence="3 5" id="KW-0221">Differentiation</keyword>
<evidence type="ECO:0000313" key="8">
    <source>
        <dbReference type="EnsemblPlants" id="Kaladp0009s0015.1.v1.1"/>
    </source>
</evidence>
<evidence type="ECO:0000256" key="2">
    <source>
        <dbReference type="ARBA" id="ARBA00022473"/>
    </source>
</evidence>
<feature type="coiled-coil region" evidence="6">
    <location>
        <begin position="105"/>
        <end position="174"/>
    </location>
</feature>
<proteinExistence type="inferred from homology"/>
<keyword evidence="6" id="KW-0175">Coiled coil</keyword>
<name>A0A7N0RE41_KALFE</name>
<sequence length="778" mass="88273">MEEAVMSELKLGGLMRKEVLRELDVLQSMSTSLLVFDLKRKQLESHFDSIVELIERKRDEAAELARVREEEAKVAADRRAEELRLREERLGDLRKGIFGEILVRRRELERDTEEFKRREKEVENQMKARQAEIEEERQNVETRAAECDVNEKEMREAKAAIDGLASQLSEKEKDVWAMMKDVDDLTARVQEEDARRNAICQKLSDENLALREELKSLTQQLELKTQPLRRDEQLSIIRNFLQLLTAAGIINVCSTLKDTELNGKDLLMLAMEHADDKEVAITKVSSKLLSCKDKAADLVVEALRTSYLRESEEQGSQSMFRPCRILLLEQLGQTHPQAKSQVRQEAVKVAIEWSSSLESSPEKFIEIPKFLRFLSIYDIASEFSNEVLMPMLNSVALHEATTDLCSTLGFAKRISGYVKTLIENRQLLKAIEYISAFKLEREFSIDEIVQELLNYLKLTSQSMRKEGGHSQIAEMQVLDFQIKTLKELIRCMKDLKFQSKHTPAKLELRVANLKKQKHFKKRPAPCPNPSGNAEPPRKKQCKLPGTCKSTEVAPKNTLNAYSGTGSNDANPSIDPEPSSKKRCQLPEIAKSIDVTSKDALAAHSDIGSRDALCSNRSIDSEPLRKKGCKPPDTSKSTEVARKDASNAYSETGSRDALRTYPCSNPEPLERKNCNLLETVKSTEAAPKHVLNPFVSRNALHCQEMQRAPFHFDPLGSCNGALGASPYITPSQGPSWYQRPQPHHPPQFHHSYPLFEGYPKVPSWQYPVPEGPPYFGYRP</sequence>
<evidence type="ECO:0000256" key="7">
    <source>
        <dbReference type="SAM" id="MobiDB-lite"/>
    </source>
</evidence>
<dbReference type="EnsemblPlants" id="Kaladp0009s0015.1.v1.1">
    <property type="protein sequence ID" value="Kaladp0009s0015.1.v1.1"/>
    <property type="gene ID" value="Kaladp0009s0015.v1.1"/>
</dbReference>
<keyword evidence="4 5" id="KW-0287">Flowering</keyword>
<dbReference type="InterPro" id="IPR012474">
    <property type="entry name" value="Frigida"/>
</dbReference>
<dbReference type="GO" id="GO:0009908">
    <property type="term" value="P:flower development"/>
    <property type="evidence" value="ECO:0007669"/>
    <property type="project" value="UniProtKB-KW"/>
</dbReference>
<evidence type="ECO:0000256" key="5">
    <source>
        <dbReference type="RuleBase" id="RU364012"/>
    </source>
</evidence>
<evidence type="ECO:0000256" key="3">
    <source>
        <dbReference type="ARBA" id="ARBA00022782"/>
    </source>
</evidence>
<feature type="compositionally biased region" description="Polar residues" evidence="7">
    <location>
        <begin position="556"/>
        <end position="570"/>
    </location>
</feature>
<keyword evidence="9" id="KW-1185">Reference proteome</keyword>